<dbReference type="Proteomes" id="UP000054683">
    <property type="component" value="Unassembled WGS sequence"/>
</dbReference>
<dbReference type="AlphaFoldDB" id="A0A158IQ19"/>
<accession>A0A158IQ19</accession>
<proteinExistence type="predicted"/>
<feature type="region of interest" description="Disordered" evidence="1">
    <location>
        <begin position="1"/>
        <end position="20"/>
    </location>
</feature>
<evidence type="ECO:0000313" key="2">
    <source>
        <dbReference type="EMBL" id="SAL58772.1"/>
    </source>
</evidence>
<dbReference type="EMBL" id="FCOK02000058">
    <property type="protein sequence ID" value="SAL58772.1"/>
    <property type="molecule type" value="Genomic_DNA"/>
</dbReference>
<reference evidence="2 3" key="1">
    <citation type="submission" date="2016-01" db="EMBL/GenBank/DDBJ databases">
        <authorList>
            <person name="Oliw E.H."/>
        </authorList>
    </citation>
    <scope>NUCLEOTIDE SEQUENCE [LARGE SCALE GENOMIC DNA]</scope>
    <source>
        <strain evidence="2">LMG 27134</strain>
    </source>
</reference>
<name>A0A158IQ19_9BURK</name>
<gene>
    <name evidence="2" type="ORF">AWB69_06488</name>
</gene>
<evidence type="ECO:0000313" key="3">
    <source>
        <dbReference type="Proteomes" id="UP000054683"/>
    </source>
</evidence>
<protein>
    <submittedName>
        <fullName evidence="2">Uncharacterized protein</fullName>
    </submittedName>
</protein>
<sequence>MVMDKLAMPTRKDEAMGAKNPRSAEAFALERVASAAREVQAASTALQAHFADDGARQPSMLELARFAAAMQELKDAREAFDLLIVRGADQ</sequence>
<organism evidence="2 3">
    <name type="scientific">Caballeronia udeis</name>
    <dbReference type="NCBI Taxonomy" id="1232866"/>
    <lineage>
        <taxon>Bacteria</taxon>
        <taxon>Pseudomonadati</taxon>
        <taxon>Pseudomonadota</taxon>
        <taxon>Betaproteobacteria</taxon>
        <taxon>Burkholderiales</taxon>
        <taxon>Burkholderiaceae</taxon>
        <taxon>Caballeronia</taxon>
    </lineage>
</organism>
<evidence type="ECO:0000256" key="1">
    <source>
        <dbReference type="SAM" id="MobiDB-lite"/>
    </source>
</evidence>